<evidence type="ECO:0000256" key="2">
    <source>
        <dbReference type="SAM" id="SignalP"/>
    </source>
</evidence>
<feature type="region of interest" description="Disordered" evidence="1">
    <location>
        <begin position="295"/>
        <end position="331"/>
    </location>
</feature>
<feature type="region of interest" description="Disordered" evidence="1">
    <location>
        <begin position="372"/>
        <end position="392"/>
    </location>
</feature>
<protein>
    <submittedName>
        <fullName evidence="3">Uncharacterized protein</fullName>
    </submittedName>
</protein>
<dbReference type="EMBL" id="LRGB01000311">
    <property type="protein sequence ID" value="KZS19831.1"/>
    <property type="molecule type" value="Genomic_DNA"/>
</dbReference>
<keyword evidence="2" id="KW-0732">Signal</keyword>
<dbReference type="Proteomes" id="UP000076858">
    <property type="component" value="Unassembled WGS sequence"/>
</dbReference>
<sequence>MLFSALLLLSCMWTSTLAGNDSSALNATLANVSTNSTTRIPSMIFSHLPKAIRTKGNHTLHTTSIPHSKVKVNSVDAKHNKVMAANTTTTSKLDATTLPATVRNLKNGDHRSNSSRLMDRFASISKVSLASLASSKISNAANKTSTPRNERASVNITMAELKNATDQANRTIAKRSVHNSTVVDRASSFFQKLPVVLVNTTSNVTSWVRRLFSPANNASTNATTKKVTRDTNAAELKSLVNSSQTSKSSVNLTVESREKSSNASAANEEEKSALGNTTSILNLTSVTIKRDTGNLTADVPSKKESNSSLSNATNDEIKRDTENSEGSLHRLNVTSLPQVAVDDVLPSTKLNDETSEAMANASLVSKSLDLSNNRTRRHNNPFRYGRPAPPQYMMPITTTPAPSYQGYPTSAPYRPAAPVYGKAPAAPVYGMTPTTAAPSYGMAPAGPGYGMTPTTAVPAYGMAPAAAPVAPVYGMAPASPSTPTESYYTAPQPTYTTSAPYSAQSTIAPYAPVPVSSAAQPYGGSMPSRPSATASPWF</sequence>
<reference evidence="3 4" key="1">
    <citation type="submission" date="2016-03" db="EMBL/GenBank/DDBJ databases">
        <title>EvidentialGene: Evidence-directed Construction of Genes on Genomes.</title>
        <authorList>
            <person name="Gilbert D.G."/>
            <person name="Choi J.-H."/>
            <person name="Mockaitis K."/>
            <person name="Colbourne J."/>
            <person name="Pfrender M."/>
        </authorList>
    </citation>
    <scope>NUCLEOTIDE SEQUENCE [LARGE SCALE GENOMIC DNA]</scope>
    <source>
        <strain evidence="3 4">Xinb3</strain>
        <tissue evidence="3">Complete organism</tissue>
    </source>
</reference>
<feature type="region of interest" description="Disordered" evidence="1">
    <location>
        <begin position="237"/>
        <end position="273"/>
    </location>
</feature>
<organism evidence="3 4">
    <name type="scientific">Daphnia magna</name>
    <dbReference type="NCBI Taxonomy" id="35525"/>
    <lineage>
        <taxon>Eukaryota</taxon>
        <taxon>Metazoa</taxon>
        <taxon>Ecdysozoa</taxon>
        <taxon>Arthropoda</taxon>
        <taxon>Crustacea</taxon>
        <taxon>Branchiopoda</taxon>
        <taxon>Diplostraca</taxon>
        <taxon>Cladocera</taxon>
        <taxon>Anomopoda</taxon>
        <taxon>Daphniidae</taxon>
        <taxon>Daphnia</taxon>
    </lineage>
</organism>
<evidence type="ECO:0000313" key="3">
    <source>
        <dbReference type="EMBL" id="KZS19831.1"/>
    </source>
</evidence>
<dbReference type="OrthoDB" id="6378541at2759"/>
<dbReference type="STRING" id="35525.A0A162QNQ9"/>
<keyword evidence="4" id="KW-1185">Reference proteome</keyword>
<proteinExistence type="predicted"/>
<comment type="caution">
    <text evidence="3">The sequence shown here is derived from an EMBL/GenBank/DDBJ whole genome shotgun (WGS) entry which is preliminary data.</text>
</comment>
<dbReference type="AlphaFoldDB" id="A0A162QNQ9"/>
<evidence type="ECO:0000256" key="1">
    <source>
        <dbReference type="SAM" id="MobiDB-lite"/>
    </source>
</evidence>
<feature type="compositionally biased region" description="Polar residues" evidence="1">
    <location>
        <begin position="239"/>
        <end position="254"/>
    </location>
</feature>
<gene>
    <name evidence="3" type="ORF">APZ42_013642</name>
</gene>
<feature type="chain" id="PRO_5007839082" evidence="2">
    <location>
        <begin position="19"/>
        <end position="538"/>
    </location>
</feature>
<accession>A0A162QNQ9</accession>
<evidence type="ECO:0000313" key="4">
    <source>
        <dbReference type="Proteomes" id="UP000076858"/>
    </source>
</evidence>
<name>A0A162QNQ9_9CRUS</name>
<feature type="signal peptide" evidence="2">
    <location>
        <begin position="1"/>
        <end position="18"/>
    </location>
</feature>